<evidence type="ECO:0000313" key="1">
    <source>
        <dbReference type="Proteomes" id="UP000492821"/>
    </source>
</evidence>
<sequence length="97" mass="11299">MNNRDFWKEKVYTYWSLWLTVNKSAMDRLRVPSFLKMSAKLVFLCLIVLVASMSMVADAQWWGWGWGDYGWGWPSYGWYGKRQAGFAPGHPQDPSAN</sequence>
<reference evidence="1" key="1">
    <citation type="journal article" date="2013" name="Genetics">
        <title>The draft genome and transcriptome of Panagrellus redivivus are shaped by the harsh demands of a free-living lifestyle.</title>
        <authorList>
            <person name="Srinivasan J."/>
            <person name="Dillman A.R."/>
            <person name="Macchietto M.G."/>
            <person name="Heikkinen L."/>
            <person name="Lakso M."/>
            <person name="Fracchia K.M."/>
            <person name="Antoshechkin I."/>
            <person name="Mortazavi A."/>
            <person name="Wong G."/>
            <person name="Sternberg P.W."/>
        </authorList>
    </citation>
    <scope>NUCLEOTIDE SEQUENCE [LARGE SCALE GENOMIC DNA]</scope>
    <source>
        <strain evidence="1">MT8872</strain>
    </source>
</reference>
<proteinExistence type="predicted"/>
<evidence type="ECO:0000313" key="2">
    <source>
        <dbReference type="WBParaSite" id="Pan_g24243.t1"/>
    </source>
</evidence>
<reference evidence="2" key="2">
    <citation type="submission" date="2020-10" db="UniProtKB">
        <authorList>
            <consortium name="WormBaseParasite"/>
        </authorList>
    </citation>
    <scope>IDENTIFICATION</scope>
</reference>
<protein>
    <submittedName>
        <fullName evidence="2">Secreted protein</fullName>
    </submittedName>
</protein>
<dbReference type="Proteomes" id="UP000492821">
    <property type="component" value="Unassembled WGS sequence"/>
</dbReference>
<organism evidence="1 2">
    <name type="scientific">Panagrellus redivivus</name>
    <name type="common">Microworm</name>
    <dbReference type="NCBI Taxonomy" id="6233"/>
    <lineage>
        <taxon>Eukaryota</taxon>
        <taxon>Metazoa</taxon>
        <taxon>Ecdysozoa</taxon>
        <taxon>Nematoda</taxon>
        <taxon>Chromadorea</taxon>
        <taxon>Rhabditida</taxon>
        <taxon>Tylenchina</taxon>
        <taxon>Panagrolaimomorpha</taxon>
        <taxon>Panagrolaimoidea</taxon>
        <taxon>Panagrolaimidae</taxon>
        <taxon>Panagrellus</taxon>
    </lineage>
</organism>
<name>A0A7E4VS79_PANRE</name>
<accession>A0A7E4VS79</accession>
<dbReference type="WBParaSite" id="Pan_g24243.t1">
    <property type="protein sequence ID" value="Pan_g24243.t1"/>
    <property type="gene ID" value="Pan_g24243"/>
</dbReference>
<dbReference type="AlphaFoldDB" id="A0A7E4VS79"/>
<keyword evidence="1" id="KW-1185">Reference proteome</keyword>